<dbReference type="EMBL" id="CP039627">
    <property type="protein sequence ID" value="QLI60370.1"/>
    <property type="molecule type" value="Genomic_DNA"/>
</dbReference>
<reference evidence="1 2" key="1">
    <citation type="submission" date="2019-04" db="EMBL/GenBank/DDBJ databases">
        <title>Novel transposon Tn6433 variants accelerate the dissemination of tet(E) in Aeromonas under oxytetracycline stresses.</title>
        <authorList>
            <person name="Shi Y."/>
            <person name="Tian Z."/>
            <person name="Zhang Y."/>
            <person name="Zhang H."/>
            <person name="Yang M."/>
        </authorList>
    </citation>
    <scope>NUCLEOTIDE SEQUENCE [LARGE SCALE GENOMIC DNA]</scope>
    <source>
        <strain evidence="1 2">T25-39</strain>
        <plasmid evidence="2">paeca1-b</plasmid>
    </source>
</reference>
<organism evidence="1 2">
    <name type="scientific">Aeromonas caviae</name>
    <name type="common">Aeromonas punctata</name>
    <dbReference type="NCBI Taxonomy" id="648"/>
    <lineage>
        <taxon>Bacteria</taxon>
        <taxon>Pseudomonadati</taxon>
        <taxon>Pseudomonadota</taxon>
        <taxon>Gammaproteobacteria</taxon>
        <taxon>Aeromonadales</taxon>
        <taxon>Aeromonadaceae</taxon>
        <taxon>Aeromonas</taxon>
    </lineage>
</organism>
<keyword evidence="1" id="KW-0614">Plasmid</keyword>
<dbReference type="Proteomes" id="UP000266778">
    <property type="component" value="Plasmid pAeca1-b"/>
</dbReference>
<protein>
    <submittedName>
        <fullName evidence="1">Uncharacterized protein</fullName>
    </submittedName>
</protein>
<dbReference type="AlphaFoldDB" id="A0A7D5YGY5"/>
<evidence type="ECO:0000313" key="2">
    <source>
        <dbReference type="Proteomes" id="UP000266778"/>
    </source>
</evidence>
<name>A0A7D5YGY5_AERCA</name>
<proteinExistence type="predicted"/>
<evidence type="ECO:0000313" key="1">
    <source>
        <dbReference type="EMBL" id="QLI60370.1"/>
    </source>
</evidence>
<gene>
    <name evidence="1" type="ORF">C1C91_22280</name>
</gene>
<geneLocation type="plasmid" evidence="2">
    <name>paeca1-b</name>
</geneLocation>
<accession>A0A7D5YGY5</accession>
<sequence>MSIHIGGNATGVQVQLYSPGGQQQQTVASEQMTHALTALLAWLQQMVAEGKLSPSAQTDLQANHAALQELGWLATLTDS</sequence>